<dbReference type="EMBL" id="FNPX01000003">
    <property type="protein sequence ID" value="SDY76118.1"/>
    <property type="molecule type" value="Genomic_DNA"/>
</dbReference>
<reference evidence="3" key="1">
    <citation type="submission" date="2016-10" db="EMBL/GenBank/DDBJ databases">
        <authorList>
            <person name="Varghese N."/>
            <person name="Submissions S."/>
        </authorList>
    </citation>
    <scope>NUCLEOTIDE SEQUENCE [LARGE SCALE GENOMIC DNA]</scope>
    <source>
        <strain evidence="3">DSM 100420</strain>
    </source>
</reference>
<dbReference type="AlphaFoldDB" id="A0A1H3MIC3"/>
<dbReference type="STRING" id="1244108.SAMN05444004_10370"/>
<organism evidence="2 3">
    <name type="scientific">Jannaschia faecimaris</name>
    <dbReference type="NCBI Taxonomy" id="1244108"/>
    <lineage>
        <taxon>Bacteria</taxon>
        <taxon>Pseudomonadati</taxon>
        <taxon>Pseudomonadota</taxon>
        <taxon>Alphaproteobacteria</taxon>
        <taxon>Rhodobacterales</taxon>
        <taxon>Roseobacteraceae</taxon>
        <taxon>Jannaschia</taxon>
    </lineage>
</organism>
<keyword evidence="3" id="KW-1185">Reference proteome</keyword>
<gene>
    <name evidence="2" type="ORF">SAMN05444004_10370</name>
</gene>
<dbReference type="RefSeq" id="WP_092643224.1">
    <property type="nucleotide sequence ID" value="NZ_FNPX01000003.1"/>
</dbReference>
<evidence type="ECO:0000313" key="2">
    <source>
        <dbReference type="EMBL" id="SDY76118.1"/>
    </source>
</evidence>
<sequence length="217" mass="23217">MKHILSASNVARALLFILAVPAAAQPLSFDGSWREQGFLRFSSNNYVQNGGSLQVVSDGTVSLLWRAVPESLRGSRSASWTWAVAEGVPATDLRRKGGDDRNLAIYFAFTDAATAATANANRATALLRDPNTKVLVYVWGDDEPRGTNFDSPYLPGLKTVVLRQAGSGQHTESVDLAADYDRAFGGSPEVLIGMGISADSDDTNTKVRASITAPDLR</sequence>
<name>A0A1H3MIC3_9RHOB</name>
<feature type="chain" id="PRO_5011547216" description="DUF3047 domain-containing protein" evidence="1">
    <location>
        <begin position="25"/>
        <end position="217"/>
    </location>
</feature>
<keyword evidence="1" id="KW-0732">Signal</keyword>
<evidence type="ECO:0000256" key="1">
    <source>
        <dbReference type="SAM" id="SignalP"/>
    </source>
</evidence>
<protein>
    <recommendedName>
        <fullName evidence="4">DUF3047 domain-containing protein</fullName>
    </recommendedName>
</protein>
<dbReference type="Proteomes" id="UP000198914">
    <property type="component" value="Unassembled WGS sequence"/>
</dbReference>
<evidence type="ECO:0008006" key="4">
    <source>
        <dbReference type="Google" id="ProtNLM"/>
    </source>
</evidence>
<dbReference type="Pfam" id="PF11249">
    <property type="entry name" value="DUF3047"/>
    <property type="match status" value="1"/>
</dbReference>
<accession>A0A1H3MIC3</accession>
<dbReference type="OrthoDB" id="8443660at2"/>
<feature type="signal peptide" evidence="1">
    <location>
        <begin position="1"/>
        <end position="24"/>
    </location>
</feature>
<evidence type="ECO:0000313" key="3">
    <source>
        <dbReference type="Proteomes" id="UP000198914"/>
    </source>
</evidence>
<proteinExistence type="predicted"/>
<dbReference type="InterPro" id="IPR021409">
    <property type="entry name" value="DUF3047"/>
</dbReference>